<protein>
    <recommendedName>
        <fullName evidence="1">Retrotransposon gag domain-containing protein</fullName>
    </recommendedName>
</protein>
<keyword evidence="3" id="KW-1185">Reference proteome</keyword>
<evidence type="ECO:0000259" key="1">
    <source>
        <dbReference type="Pfam" id="PF03732"/>
    </source>
</evidence>
<evidence type="ECO:0000313" key="3">
    <source>
        <dbReference type="Proteomes" id="UP001172457"/>
    </source>
</evidence>
<name>A0AA38SS98_9ASTR</name>
<accession>A0AA38SS98</accession>
<feature type="domain" description="Retrotransposon gag" evidence="1">
    <location>
        <begin position="21"/>
        <end position="99"/>
    </location>
</feature>
<comment type="caution">
    <text evidence="2">The sequence shown here is derived from an EMBL/GenBank/DDBJ whole genome shotgun (WGS) entry which is preliminary data.</text>
</comment>
<dbReference type="Proteomes" id="UP001172457">
    <property type="component" value="Chromosome 7"/>
</dbReference>
<sequence length="134" mass="15274">MWTASIPSQYQEVCMCKSFGSPLTGAALQRLINLKPKTIGSFAELVNQFTGQFASSRKMEKQTSDMYYVIQKTGESIRDYFNRFNAKMIEVTNHDVETAIEAYKRVMIKDVKDLTEVEVLFIRASASFDRSFTG</sequence>
<proteinExistence type="predicted"/>
<dbReference type="EMBL" id="JARYMX010000007">
    <property type="protein sequence ID" value="KAJ9541736.1"/>
    <property type="molecule type" value="Genomic_DNA"/>
</dbReference>
<dbReference type="Pfam" id="PF03732">
    <property type="entry name" value="Retrotrans_gag"/>
    <property type="match status" value="1"/>
</dbReference>
<gene>
    <name evidence="2" type="ORF">OSB04_028242</name>
</gene>
<dbReference type="PANTHER" id="PTHR33223:SF9">
    <property type="entry name" value="RETROTRANSPOSON GAG DOMAIN-CONTAINING PROTEIN"/>
    <property type="match status" value="1"/>
</dbReference>
<dbReference type="PANTHER" id="PTHR33223">
    <property type="entry name" value="CCHC-TYPE DOMAIN-CONTAINING PROTEIN"/>
    <property type="match status" value="1"/>
</dbReference>
<dbReference type="InterPro" id="IPR005162">
    <property type="entry name" value="Retrotrans_gag_dom"/>
</dbReference>
<dbReference type="AlphaFoldDB" id="A0AA38SS98"/>
<evidence type="ECO:0000313" key="2">
    <source>
        <dbReference type="EMBL" id="KAJ9541736.1"/>
    </source>
</evidence>
<organism evidence="2 3">
    <name type="scientific">Centaurea solstitialis</name>
    <name type="common">yellow star-thistle</name>
    <dbReference type="NCBI Taxonomy" id="347529"/>
    <lineage>
        <taxon>Eukaryota</taxon>
        <taxon>Viridiplantae</taxon>
        <taxon>Streptophyta</taxon>
        <taxon>Embryophyta</taxon>
        <taxon>Tracheophyta</taxon>
        <taxon>Spermatophyta</taxon>
        <taxon>Magnoliopsida</taxon>
        <taxon>eudicotyledons</taxon>
        <taxon>Gunneridae</taxon>
        <taxon>Pentapetalae</taxon>
        <taxon>asterids</taxon>
        <taxon>campanulids</taxon>
        <taxon>Asterales</taxon>
        <taxon>Asteraceae</taxon>
        <taxon>Carduoideae</taxon>
        <taxon>Cardueae</taxon>
        <taxon>Centaureinae</taxon>
        <taxon>Centaurea</taxon>
    </lineage>
</organism>
<reference evidence="2" key="1">
    <citation type="submission" date="2023-03" db="EMBL/GenBank/DDBJ databases">
        <title>Chromosome-scale reference genome and RAD-based genetic map of yellow starthistle (Centaurea solstitialis) reveal putative structural variation and QTLs associated with invader traits.</title>
        <authorList>
            <person name="Reatini B."/>
            <person name="Cang F.A."/>
            <person name="Jiang Q."/>
            <person name="Mckibben M.T.W."/>
            <person name="Barker M.S."/>
            <person name="Rieseberg L.H."/>
            <person name="Dlugosch K.M."/>
        </authorList>
    </citation>
    <scope>NUCLEOTIDE SEQUENCE</scope>
    <source>
        <strain evidence="2">CAN-66</strain>
        <tissue evidence="2">Leaf</tissue>
    </source>
</reference>